<dbReference type="GO" id="GO:0031122">
    <property type="term" value="P:cytoplasmic microtubule organization"/>
    <property type="evidence" value="ECO:0007669"/>
    <property type="project" value="TreeGrafter"/>
</dbReference>
<gene>
    <name evidence="5" type="ORF">BLA29_003141</name>
</gene>
<dbReference type="GO" id="GO:0051010">
    <property type="term" value="F:microtubule plus-end binding"/>
    <property type="evidence" value="ECO:0007669"/>
    <property type="project" value="TreeGrafter"/>
</dbReference>
<reference evidence="5 6" key="1">
    <citation type="submission" date="2017-03" db="EMBL/GenBank/DDBJ databases">
        <title>Genome Survey of Euroglyphus maynei.</title>
        <authorList>
            <person name="Arlian L.G."/>
            <person name="Morgan M.S."/>
            <person name="Rider S.D."/>
        </authorList>
    </citation>
    <scope>NUCLEOTIDE SEQUENCE [LARGE SCALE GENOMIC DNA]</scope>
    <source>
        <strain evidence="5">Arlian Lab</strain>
        <tissue evidence="5">Whole body</tissue>
    </source>
</reference>
<dbReference type="OrthoDB" id="2130750at2759"/>
<dbReference type="AlphaFoldDB" id="A0A1Y3BD56"/>
<proteinExistence type="predicted"/>
<dbReference type="Pfam" id="PF01302">
    <property type="entry name" value="CAP_GLY"/>
    <property type="match status" value="2"/>
</dbReference>
<feature type="domain" description="CAP-Gly" evidence="4">
    <location>
        <begin position="208"/>
        <end position="242"/>
    </location>
</feature>
<evidence type="ECO:0000256" key="2">
    <source>
        <dbReference type="ARBA" id="ARBA00022490"/>
    </source>
</evidence>
<keyword evidence="2" id="KW-0963">Cytoplasm</keyword>
<name>A0A1Y3BD56_EURMA</name>
<evidence type="ECO:0000256" key="1">
    <source>
        <dbReference type="ARBA" id="ARBA00004496"/>
    </source>
</evidence>
<dbReference type="GO" id="GO:0005938">
    <property type="term" value="C:cell cortex"/>
    <property type="evidence" value="ECO:0007669"/>
    <property type="project" value="TreeGrafter"/>
</dbReference>
<organism evidence="5 6">
    <name type="scientific">Euroglyphus maynei</name>
    <name type="common">Mayne's house dust mite</name>
    <dbReference type="NCBI Taxonomy" id="6958"/>
    <lineage>
        <taxon>Eukaryota</taxon>
        <taxon>Metazoa</taxon>
        <taxon>Ecdysozoa</taxon>
        <taxon>Arthropoda</taxon>
        <taxon>Chelicerata</taxon>
        <taxon>Arachnida</taxon>
        <taxon>Acari</taxon>
        <taxon>Acariformes</taxon>
        <taxon>Sarcoptiformes</taxon>
        <taxon>Astigmata</taxon>
        <taxon>Psoroptidia</taxon>
        <taxon>Analgoidea</taxon>
        <taxon>Pyroglyphidae</taxon>
        <taxon>Pyroglyphinae</taxon>
        <taxon>Euroglyphus</taxon>
    </lineage>
</organism>
<comment type="caution">
    <text evidence="5">The sequence shown here is derived from an EMBL/GenBank/DDBJ whole genome shotgun (WGS) entry which is preliminary data.</text>
</comment>
<dbReference type="Proteomes" id="UP000194236">
    <property type="component" value="Unassembled WGS sequence"/>
</dbReference>
<dbReference type="PANTHER" id="PTHR18916">
    <property type="entry name" value="DYNACTIN 1-RELATED MICROTUBULE-BINDING"/>
    <property type="match status" value="1"/>
</dbReference>
<feature type="domain" description="CAP-Gly" evidence="4">
    <location>
        <begin position="44"/>
        <end position="86"/>
    </location>
</feature>
<evidence type="ECO:0000259" key="4">
    <source>
        <dbReference type="PROSITE" id="PS50245"/>
    </source>
</evidence>
<dbReference type="PROSITE" id="PS50245">
    <property type="entry name" value="CAP_GLY_2"/>
    <property type="match status" value="2"/>
</dbReference>
<evidence type="ECO:0000256" key="3">
    <source>
        <dbReference type="SAM" id="MobiDB-lite"/>
    </source>
</evidence>
<dbReference type="PROSITE" id="PS00845">
    <property type="entry name" value="CAP_GLY_1"/>
    <property type="match status" value="2"/>
</dbReference>
<dbReference type="GO" id="GO:0005634">
    <property type="term" value="C:nucleus"/>
    <property type="evidence" value="ECO:0007669"/>
    <property type="project" value="TreeGrafter"/>
</dbReference>
<comment type="subcellular location">
    <subcellularLocation>
        <location evidence="1">Cytoplasm</location>
    </subcellularLocation>
</comment>
<sequence length="242" mass="26577">MAVSTADINNLLSSSRSSINSEDVFVGSKVYLTDKKTGIVRFMGPTKFAPGIWYGIELTRPIGKNDGSVQGVRYFTCKQRFGIFVSFARIARVMSTNSKNSPAPGISDLSESEDSDMSLNFSGTSSLDLLQFIQRKNTENKLPSPSADDRNHHKSTIRRSMSLSRNISTTTTTTTTGHSNKGERDKSWLRIGVNVLVNSMVGSIRYIGPVHFADGIFLGIELRTPSGKNDGSIEGKRYFSCK</sequence>
<dbReference type="PANTHER" id="PTHR18916:SF85">
    <property type="entry name" value="TUBULIN-FOLDING COFACTOR B"/>
    <property type="match status" value="1"/>
</dbReference>
<feature type="compositionally biased region" description="Polar residues" evidence="3">
    <location>
        <begin position="158"/>
        <end position="168"/>
    </location>
</feature>
<feature type="region of interest" description="Disordered" evidence="3">
    <location>
        <begin position="97"/>
        <end position="118"/>
    </location>
</feature>
<dbReference type="InterPro" id="IPR036859">
    <property type="entry name" value="CAP-Gly_dom_sf"/>
</dbReference>
<dbReference type="EMBL" id="MUJZ01025991">
    <property type="protein sequence ID" value="OTF78851.1"/>
    <property type="molecule type" value="Genomic_DNA"/>
</dbReference>
<dbReference type="SMART" id="SM01052">
    <property type="entry name" value="CAP_GLY"/>
    <property type="match status" value="2"/>
</dbReference>
<evidence type="ECO:0000313" key="5">
    <source>
        <dbReference type="EMBL" id="OTF78851.1"/>
    </source>
</evidence>
<protein>
    <recommendedName>
        <fullName evidence="4">CAP-Gly domain-containing protein</fullName>
    </recommendedName>
</protein>
<feature type="region of interest" description="Disordered" evidence="3">
    <location>
        <begin position="138"/>
        <end position="184"/>
    </location>
</feature>
<dbReference type="SUPFAM" id="SSF74924">
    <property type="entry name" value="Cap-Gly domain"/>
    <property type="match status" value="2"/>
</dbReference>
<dbReference type="GO" id="GO:0035371">
    <property type="term" value="C:microtubule plus-end"/>
    <property type="evidence" value="ECO:0007669"/>
    <property type="project" value="TreeGrafter"/>
</dbReference>
<accession>A0A1Y3BD56</accession>
<dbReference type="InterPro" id="IPR000938">
    <property type="entry name" value="CAP-Gly_domain"/>
</dbReference>
<keyword evidence="6" id="KW-1185">Reference proteome</keyword>
<evidence type="ECO:0000313" key="6">
    <source>
        <dbReference type="Proteomes" id="UP000194236"/>
    </source>
</evidence>
<dbReference type="Gene3D" id="2.30.30.190">
    <property type="entry name" value="CAP Gly-rich-like domain"/>
    <property type="match status" value="2"/>
</dbReference>